<reference evidence="1" key="1">
    <citation type="journal article" date="2023" name="bioRxiv">
        <title>Improved chromosome-level genome assembly for marigold (Tagetes erecta).</title>
        <authorList>
            <person name="Jiang F."/>
            <person name="Yuan L."/>
            <person name="Wang S."/>
            <person name="Wang H."/>
            <person name="Xu D."/>
            <person name="Wang A."/>
            <person name="Fan W."/>
        </authorList>
    </citation>
    <scope>NUCLEOTIDE SEQUENCE</scope>
    <source>
        <strain evidence="1">WSJ</strain>
        <tissue evidence="1">Leaf</tissue>
    </source>
</reference>
<keyword evidence="2" id="KW-1185">Reference proteome</keyword>
<dbReference type="EMBL" id="JAUHHV010000001">
    <property type="protein sequence ID" value="KAK1434852.1"/>
    <property type="molecule type" value="Genomic_DNA"/>
</dbReference>
<name>A0AAD8P7C8_TARER</name>
<comment type="caution">
    <text evidence="1">The sequence shown here is derived from an EMBL/GenBank/DDBJ whole genome shotgun (WGS) entry which is preliminary data.</text>
</comment>
<evidence type="ECO:0000313" key="2">
    <source>
        <dbReference type="Proteomes" id="UP001229421"/>
    </source>
</evidence>
<protein>
    <submittedName>
        <fullName evidence="1">Uncharacterized protein</fullName>
    </submittedName>
</protein>
<accession>A0AAD8P7C8</accession>
<gene>
    <name evidence="1" type="ORF">QVD17_00606</name>
</gene>
<proteinExistence type="predicted"/>
<dbReference type="Proteomes" id="UP001229421">
    <property type="component" value="Unassembled WGS sequence"/>
</dbReference>
<sequence>MAVESRGGSVELLSAHGTTLNAHLTIFHPISFTPFSHTDPPPPTILQHHLLPLHFASHTLSLSPKSYFY</sequence>
<organism evidence="1 2">
    <name type="scientific">Tagetes erecta</name>
    <name type="common">African marigold</name>
    <dbReference type="NCBI Taxonomy" id="13708"/>
    <lineage>
        <taxon>Eukaryota</taxon>
        <taxon>Viridiplantae</taxon>
        <taxon>Streptophyta</taxon>
        <taxon>Embryophyta</taxon>
        <taxon>Tracheophyta</taxon>
        <taxon>Spermatophyta</taxon>
        <taxon>Magnoliopsida</taxon>
        <taxon>eudicotyledons</taxon>
        <taxon>Gunneridae</taxon>
        <taxon>Pentapetalae</taxon>
        <taxon>asterids</taxon>
        <taxon>campanulids</taxon>
        <taxon>Asterales</taxon>
        <taxon>Asteraceae</taxon>
        <taxon>Asteroideae</taxon>
        <taxon>Heliantheae alliance</taxon>
        <taxon>Tageteae</taxon>
        <taxon>Tagetes</taxon>
    </lineage>
</organism>
<dbReference type="AlphaFoldDB" id="A0AAD8P7C8"/>
<evidence type="ECO:0000313" key="1">
    <source>
        <dbReference type="EMBL" id="KAK1434852.1"/>
    </source>
</evidence>